<organism evidence="1 2">
    <name type="scientific">Actinoplanes couchii</name>
    <dbReference type="NCBI Taxonomy" id="403638"/>
    <lineage>
        <taxon>Bacteria</taxon>
        <taxon>Bacillati</taxon>
        <taxon>Actinomycetota</taxon>
        <taxon>Actinomycetes</taxon>
        <taxon>Micromonosporales</taxon>
        <taxon>Micromonosporaceae</taxon>
        <taxon>Actinoplanes</taxon>
    </lineage>
</organism>
<name>A0ABQ3XR21_9ACTN</name>
<dbReference type="Proteomes" id="UP000612282">
    <property type="component" value="Unassembled WGS sequence"/>
</dbReference>
<evidence type="ECO:0000313" key="2">
    <source>
        <dbReference type="Proteomes" id="UP000612282"/>
    </source>
</evidence>
<accession>A0ABQ3XR21</accession>
<sequence length="135" mass="15240">MDEHGNSLLIDPSSEDPFEHLLLALSMGEYVPLTEKGRATITVFGLNRFPLARARQQAYRVVVLCLRQWRREILEQSTNLADAMLHTIREQPCADVCQAMLRQVEQPGAAIVFADAPDIVDLLRDQTVRRALLLS</sequence>
<comment type="caution">
    <text evidence="1">The sequence shown here is derived from an EMBL/GenBank/DDBJ whole genome shotgun (WGS) entry which is preliminary data.</text>
</comment>
<proteinExistence type="predicted"/>
<reference evidence="1 2" key="1">
    <citation type="submission" date="2021-01" db="EMBL/GenBank/DDBJ databases">
        <title>Whole genome shotgun sequence of Actinoplanes couchii NBRC 106145.</title>
        <authorList>
            <person name="Komaki H."/>
            <person name="Tamura T."/>
        </authorList>
    </citation>
    <scope>NUCLEOTIDE SEQUENCE [LARGE SCALE GENOMIC DNA]</scope>
    <source>
        <strain evidence="1 2">NBRC 106145</strain>
    </source>
</reference>
<evidence type="ECO:0000313" key="1">
    <source>
        <dbReference type="EMBL" id="GID60959.1"/>
    </source>
</evidence>
<protein>
    <submittedName>
        <fullName evidence="1">Uncharacterized protein</fullName>
    </submittedName>
</protein>
<dbReference type="EMBL" id="BOMG01000117">
    <property type="protein sequence ID" value="GID60959.1"/>
    <property type="molecule type" value="Genomic_DNA"/>
</dbReference>
<gene>
    <name evidence="1" type="ORF">Aco03nite_093630</name>
</gene>
<keyword evidence="2" id="KW-1185">Reference proteome</keyword>